<protein>
    <submittedName>
        <fullName evidence="1">Uncharacterized protein</fullName>
    </submittedName>
</protein>
<evidence type="ECO:0000313" key="1">
    <source>
        <dbReference type="EMBL" id="XDJ26121.1"/>
    </source>
</evidence>
<name>A0AB39CFF3_9CAUD</name>
<reference evidence="1" key="1">
    <citation type="submission" date="2024-07" db="EMBL/GenBank/DDBJ databases">
        <title>vB_CacS-HV1, a novel Pahexavirus bacteriophage with lytic and anti-biofilm potential against Cutibacterium acnes.</title>
        <authorList>
            <person name="Xu J."/>
            <person name="Li X."/>
        </authorList>
    </citation>
    <scope>NUCLEOTIDE SEQUENCE</scope>
</reference>
<sequence length="34" mass="3568">MLRSVTLGCSSVPVTRQWTVTGSLDAPGCFMVAP</sequence>
<dbReference type="EMBL" id="PQ037195">
    <property type="protein sequence ID" value="XDJ26121.1"/>
    <property type="molecule type" value="Genomic_DNA"/>
</dbReference>
<accession>A0AB39CFF3</accession>
<proteinExistence type="predicted"/>
<organism evidence="1">
    <name type="scientific">Cutibacterium phage vB_CacS-HV1</name>
    <dbReference type="NCBI Taxonomy" id="3236917"/>
    <lineage>
        <taxon>Viruses</taxon>
        <taxon>Duplodnaviria</taxon>
        <taxon>Heunggongvirae</taxon>
        <taxon>Uroviricota</taxon>
        <taxon>Caudoviricetes</taxon>
        <taxon>Pahexavirus</taxon>
    </lineage>
</organism>